<feature type="non-terminal residue" evidence="1">
    <location>
        <position position="1"/>
    </location>
</feature>
<dbReference type="Proteomes" id="UP001309876">
    <property type="component" value="Unassembled WGS sequence"/>
</dbReference>
<evidence type="ECO:0000313" key="2">
    <source>
        <dbReference type="Proteomes" id="UP001309876"/>
    </source>
</evidence>
<dbReference type="EMBL" id="JAVRRJ010000005">
    <property type="protein sequence ID" value="KAK5084408.1"/>
    <property type="molecule type" value="Genomic_DNA"/>
</dbReference>
<sequence length="76" mass="8512">PVRELRYTRLISRKNAYNIDGLSTTCTIFRAAYAQWYGTATTSTSSTSERFDQHTSNAYAQCDITGYTSISISIKS</sequence>
<comment type="caution">
    <text evidence="1">The sequence shown here is derived from an EMBL/GenBank/DDBJ whole genome shotgun (WGS) entry which is preliminary data.</text>
</comment>
<proteinExistence type="predicted"/>
<keyword evidence="2" id="KW-1185">Reference proteome</keyword>
<dbReference type="AlphaFoldDB" id="A0AAN7SXV7"/>
<protein>
    <submittedName>
        <fullName evidence="1">Uncharacterized protein</fullName>
    </submittedName>
</protein>
<evidence type="ECO:0000313" key="1">
    <source>
        <dbReference type="EMBL" id="KAK5084408.1"/>
    </source>
</evidence>
<reference evidence="1 2" key="1">
    <citation type="submission" date="2023-08" db="EMBL/GenBank/DDBJ databases">
        <title>Black Yeasts Isolated from many extreme environments.</title>
        <authorList>
            <person name="Coleine C."/>
            <person name="Stajich J.E."/>
            <person name="Selbmann L."/>
        </authorList>
    </citation>
    <scope>NUCLEOTIDE SEQUENCE [LARGE SCALE GENOMIC DNA]</scope>
    <source>
        <strain evidence="1 2">CCFEE 5910</strain>
    </source>
</reference>
<name>A0AAN7SXV7_9EURO</name>
<accession>A0AAN7SXV7</accession>
<gene>
    <name evidence="1" type="ORF">LTR05_005484</name>
</gene>
<organism evidence="1 2">
    <name type="scientific">Lithohypha guttulata</name>
    <dbReference type="NCBI Taxonomy" id="1690604"/>
    <lineage>
        <taxon>Eukaryota</taxon>
        <taxon>Fungi</taxon>
        <taxon>Dikarya</taxon>
        <taxon>Ascomycota</taxon>
        <taxon>Pezizomycotina</taxon>
        <taxon>Eurotiomycetes</taxon>
        <taxon>Chaetothyriomycetidae</taxon>
        <taxon>Chaetothyriales</taxon>
        <taxon>Trichomeriaceae</taxon>
        <taxon>Lithohypha</taxon>
    </lineage>
</organism>